<sequence length="439" mass="50767">MSELITVFEYGYLSSTTSDQRCTRISQAAFDYLEALCLREDESSPSFLRLCSFDRNKALQVRNYVGVIHTPAGQQIEVLPKITRTNGADSHDSARQSLLNMLRHLREFKHIETTDAQVATRKLPLFEVFIRQFLESVSTLVKRGLRSEYVRREDNQCFMKGKLLTTKQLKHNLVNKHRFYVEYDEYLLDRPVNRLIHTALNKVAAYSRSNDNQKLCRELMFAFSDVPCSHHVKNDFAAINVTRGMDHYQKPLAWTRLILEGVTPLSMQGKAEAISLLFPMEAVFEAYVGSILRKQLQAPYSLKEQARSQYLVEFNGSRWFNLRPDLLIEKSHKPVIVMDTKWKLVNSQKANGSEKMGMSQADFYQMFAYGQKYLNGQGELVLIYPKTDAFEEPVAFSFDFSEHLKLWVVPFDIADGVKDEDRLILSRNSPFLDIFCCEQ</sequence>
<dbReference type="Proteomes" id="UP001549366">
    <property type="component" value="Unassembled WGS sequence"/>
</dbReference>
<accession>A0ABV2SL62</accession>
<dbReference type="InterPro" id="IPR019292">
    <property type="entry name" value="McrC"/>
</dbReference>
<evidence type="ECO:0000313" key="2">
    <source>
        <dbReference type="Proteomes" id="UP001549366"/>
    </source>
</evidence>
<proteinExistence type="predicted"/>
<protein>
    <submittedName>
        <fullName evidence="1">5-methylcytosine-specific restriction enzyme subunit McrC</fullName>
    </submittedName>
</protein>
<dbReference type="EMBL" id="JBEWTB010000002">
    <property type="protein sequence ID" value="MET4758513.1"/>
    <property type="molecule type" value="Genomic_DNA"/>
</dbReference>
<comment type="caution">
    <text evidence="1">The sequence shown here is derived from an EMBL/GenBank/DDBJ whole genome shotgun (WGS) entry which is preliminary data.</text>
</comment>
<gene>
    <name evidence="1" type="ORF">V5J35_003705</name>
</gene>
<reference evidence="1 2" key="1">
    <citation type="submission" date="2024-06" db="EMBL/GenBank/DDBJ databases">
        <title>Genomic Encyclopedia of Type Strains, Phase V (KMG-V): Genome sequencing to study the core and pangenomes of soil and plant-associated prokaryotes.</title>
        <authorList>
            <person name="Whitman W."/>
        </authorList>
    </citation>
    <scope>NUCLEOTIDE SEQUENCE [LARGE SCALE GENOMIC DNA]</scope>
    <source>
        <strain evidence="1 2">NE40</strain>
    </source>
</reference>
<keyword evidence="2" id="KW-1185">Reference proteome</keyword>
<dbReference type="PANTHER" id="PTHR38733">
    <property type="entry name" value="PROTEIN MCRC"/>
    <property type="match status" value="1"/>
</dbReference>
<name>A0ABV2SL62_9GAMM</name>
<evidence type="ECO:0000313" key="1">
    <source>
        <dbReference type="EMBL" id="MET4758513.1"/>
    </source>
</evidence>
<organism evidence="1 2">
    <name type="scientific">Endozoicomonas lisbonensis</name>
    <dbReference type="NCBI Taxonomy" id="3120522"/>
    <lineage>
        <taxon>Bacteria</taxon>
        <taxon>Pseudomonadati</taxon>
        <taxon>Pseudomonadota</taxon>
        <taxon>Gammaproteobacteria</taxon>
        <taxon>Oceanospirillales</taxon>
        <taxon>Endozoicomonadaceae</taxon>
        <taxon>Endozoicomonas</taxon>
    </lineage>
</organism>
<dbReference type="Pfam" id="PF10117">
    <property type="entry name" value="McrBC"/>
    <property type="match status" value="1"/>
</dbReference>
<dbReference type="PANTHER" id="PTHR38733:SF1">
    <property type="entry name" value="TYPE IV METHYL-DIRECTED RESTRICTION ENZYME ECOKMCRBC"/>
    <property type="match status" value="1"/>
</dbReference>
<dbReference type="RefSeq" id="WP_354008591.1">
    <property type="nucleotide sequence ID" value="NZ_JBEWTA010000001.1"/>
</dbReference>